<gene>
    <name evidence="2" type="ORF">GCM10007053_05450</name>
</gene>
<proteinExistence type="predicted"/>
<accession>A0A918XDZ0</accession>
<dbReference type="Proteomes" id="UP000644693">
    <property type="component" value="Unassembled WGS sequence"/>
</dbReference>
<dbReference type="InterPro" id="IPR000866">
    <property type="entry name" value="AhpC/TSA"/>
</dbReference>
<comment type="caution">
    <text evidence="2">The sequence shown here is derived from an EMBL/GenBank/DDBJ whole genome shotgun (WGS) entry which is preliminary data.</text>
</comment>
<dbReference type="Pfam" id="PF00578">
    <property type="entry name" value="AhpC-TSA"/>
    <property type="match status" value="1"/>
</dbReference>
<dbReference type="GO" id="GO:0016209">
    <property type="term" value="F:antioxidant activity"/>
    <property type="evidence" value="ECO:0007669"/>
    <property type="project" value="InterPro"/>
</dbReference>
<organism evidence="2 3">
    <name type="scientific">Parahalioglobus pacificus</name>
    <dbReference type="NCBI Taxonomy" id="930806"/>
    <lineage>
        <taxon>Bacteria</taxon>
        <taxon>Pseudomonadati</taxon>
        <taxon>Pseudomonadota</taxon>
        <taxon>Gammaproteobacteria</taxon>
        <taxon>Cellvibrionales</taxon>
        <taxon>Halieaceae</taxon>
        <taxon>Parahalioglobus</taxon>
    </lineage>
</organism>
<name>A0A918XDZ0_9GAMM</name>
<keyword evidence="3" id="KW-1185">Reference proteome</keyword>
<evidence type="ECO:0000313" key="3">
    <source>
        <dbReference type="Proteomes" id="UP000644693"/>
    </source>
</evidence>
<feature type="domain" description="Thioredoxin" evidence="1">
    <location>
        <begin position="51"/>
        <end position="210"/>
    </location>
</feature>
<dbReference type="RefSeq" id="WP_189474916.1">
    <property type="nucleotide sequence ID" value="NZ_BMYM01000001.1"/>
</dbReference>
<evidence type="ECO:0000259" key="1">
    <source>
        <dbReference type="PROSITE" id="PS51352"/>
    </source>
</evidence>
<evidence type="ECO:0000313" key="2">
    <source>
        <dbReference type="EMBL" id="GHD27333.1"/>
    </source>
</evidence>
<dbReference type="GO" id="GO:0016491">
    <property type="term" value="F:oxidoreductase activity"/>
    <property type="evidence" value="ECO:0007669"/>
    <property type="project" value="InterPro"/>
</dbReference>
<protein>
    <recommendedName>
        <fullName evidence="1">Thioredoxin domain-containing protein</fullName>
    </recommendedName>
</protein>
<dbReference type="InterPro" id="IPR013766">
    <property type="entry name" value="Thioredoxin_domain"/>
</dbReference>
<reference evidence="2" key="1">
    <citation type="journal article" date="2014" name="Int. J. Syst. Evol. Microbiol.">
        <title>Complete genome sequence of Corynebacterium casei LMG S-19264T (=DSM 44701T), isolated from a smear-ripened cheese.</title>
        <authorList>
            <consortium name="US DOE Joint Genome Institute (JGI-PGF)"/>
            <person name="Walter F."/>
            <person name="Albersmeier A."/>
            <person name="Kalinowski J."/>
            <person name="Ruckert C."/>
        </authorList>
    </citation>
    <scope>NUCLEOTIDE SEQUENCE</scope>
    <source>
        <strain evidence="2">KCTC 23430</strain>
    </source>
</reference>
<dbReference type="Gene3D" id="3.40.30.10">
    <property type="entry name" value="Glutaredoxin"/>
    <property type="match status" value="1"/>
</dbReference>
<sequence>MKKVLIALALIVLVAGVALYLFQTPLKDAAYDTITENMFVPADTDDFDPGPAVGSRFPGLQASYQGRVITLLDEFAGDRGTVLVASRSFDWCPYCMRQLVQLQETKEAYDAAGIGLVAITYDAPELQLAFTEKHGITIPVLSDLNALSFKTLGILNEDYSQGDSQYGIPHPGMIVIAPDGTVVGKLFIEAYSSRVDSGAALLVAQEALRAHASSN</sequence>
<dbReference type="SUPFAM" id="SSF52833">
    <property type="entry name" value="Thioredoxin-like"/>
    <property type="match status" value="1"/>
</dbReference>
<dbReference type="EMBL" id="BMYM01000001">
    <property type="protein sequence ID" value="GHD27333.1"/>
    <property type="molecule type" value="Genomic_DNA"/>
</dbReference>
<dbReference type="InterPro" id="IPR036249">
    <property type="entry name" value="Thioredoxin-like_sf"/>
</dbReference>
<dbReference type="PROSITE" id="PS51352">
    <property type="entry name" value="THIOREDOXIN_2"/>
    <property type="match status" value="1"/>
</dbReference>
<reference evidence="2" key="2">
    <citation type="submission" date="2020-09" db="EMBL/GenBank/DDBJ databases">
        <authorList>
            <person name="Sun Q."/>
            <person name="Kim S."/>
        </authorList>
    </citation>
    <scope>NUCLEOTIDE SEQUENCE</scope>
    <source>
        <strain evidence="2">KCTC 23430</strain>
    </source>
</reference>
<dbReference type="AlphaFoldDB" id="A0A918XDZ0"/>